<dbReference type="PANTHER" id="PTHR34853:SF1">
    <property type="entry name" value="LIPASE 5"/>
    <property type="match status" value="1"/>
</dbReference>
<dbReference type="SUPFAM" id="SSF53474">
    <property type="entry name" value="alpha/beta-Hydrolases"/>
    <property type="match status" value="1"/>
</dbReference>
<sequence>MRITLFASALALSCAFVACSESTPAPLSNGTPSDQDGGGNGDTMLGEPAVACTDAADAIYGAPGTLPDAKGAIIKCTKDPELAKDAIQAKLGELGYQGKAVTSGAKVYRVSYRTERGDAAKTPAVSSAAVYVPTVQRTGKLPVVIAARGSRGQAAACTASKLDPVADGVNQDYFRLVYSLVGAGYAVVAPDLAGYANFGAPGNPPSAYAQAEDVGKSTLDGGRALKKLFPQLGDKTVIVGHSQGGHSALAALALSESYGTEGTIAGVAVYAPLWLSQRSWGALLDSGIGAGYPIAGQPSPNAVSIWYHYTQAELLDGPGEGKKLFAAAKQDAVKDFVDTQCWASSYPKLEALGTYGYELFDAAFVKAVSARAAYGGDCDPGSVCEKWIKRYSADRPHITGAAVKVPILMLYGGADTTIPPTRMRCGLDRLKDDGVNLSVCIEASATHGSILDMRSSYVADWLGSVTLGEAAPAACAANESAITATCAVPPPND</sequence>
<dbReference type="Proteomes" id="UP000064967">
    <property type="component" value="Chromosome"/>
</dbReference>
<dbReference type="InterPro" id="IPR029058">
    <property type="entry name" value="AB_hydrolase_fold"/>
</dbReference>
<dbReference type="RefSeq" id="WP_146653394.1">
    <property type="nucleotide sequence ID" value="NZ_CP012333.1"/>
</dbReference>
<dbReference type="PANTHER" id="PTHR34853">
    <property type="match status" value="1"/>
</dbReference>
<feature type="compositionally biased region" description="Polar residues" evidence="1">
    <location>
        <begin position="22"/>
        <end position="34"/>
    </location>
</feature>
<feature type="signal peptide" evidence="2">
    <location>
        <begin position="1"/>
        <end position="20"/>
    </location>
</feature>
<evidence type="ECO:0000313" key="5">
    <source>
        <dbReference type="Proteomes" id="UP000064967"/>
    </source>
</evidence>
<dbReference type="PROSITE" id="PS51257">
    <property type="entry name" value="PROKAR_LIPOPROTEIN"/>
    <property type="match status" value="1"/>
</dbReference>
<dbReference type="InterPro" id="IPR005152">
    <property type="entry name" value="Lipase_secreted"/>
</dbReference>
<organism evidence="4 5">
    <name type="scientific">Labilithrix luteola</name>
    <dbReference type="NCBI Taxonomy" id="1391654"/>
    <lineage>
        <taxon>Bacteria</taxon>
        <taxon>Pseudomonadati</taxon>
        <taxon>Myxococcota</taxon>
        <taxon>Polyangia</taxon>
        <taxon>Polyangiales</taxon>
        <taxon>Labilitrichaceae</taxon>
        <taxon>Labilithrix</taxon>
    </lineage>
</organism>
<feature type="chain" id="PRO_5005467145" evidence="2">
    <location>
        <begin position="21"/>
        <end position="493"/>
    </location>
</feature>
<dbReference type="Gene3D" id="3.40.50.1820">
    <property type="entry name" value="alpha/beta hydrolase"/>
    <property type="match status" value="2"/>
</dbReference>
<dbReference type="Pfam" id="PF12697">
    <property type="entry name" value="Abhydrolase_6"/>
    <property type="match status" value="1"/>
</dbReference>
<evidence type="ECO:0000256" key="2">
    <source>
        <dbReference type="SAM" id="SignalP"/>
    </source>
</evidence>
<dbReference type="EMBL" id="CP012333">
    <property type="protein sequence ID" value="AKV02475.1"/>
    <property type="molecule type" value="Genomic_DNA"/>
</dbReference>
<feature type="region of interest" description="Disordered" evidence="1">
    <location>
        <begin position="22"/>
        <end position="44"/>
    </location>
</feature>
<dbReference type="STRING" id="1391654.AKJ09_09138"/>
<dbReference type="GO" id="GO:0016042">
    <property type="term" value="P:lipid catabolic process"/>
    <property type="evidence" value="ECO:0007669"/>
    <property type="project" value="InterPro"/>
</dbReference>
<protein>
    <submittedName>
        <fullName evidence="4">Triacylglycerol lipase</fullName>
    </submittedName>
</protein>
<dbReference type="PIRSF" id="PIRSF029171">
    <property type="entry name" value="Esterase_LipA"/>
    <property type="match status" value="1"/>
</dbReference>
<evidence type="ECO:0000313" key="4">
    <source>
        <dbReference type="EMBL" id="AKV02475.1"/>
    </source>
</evidence>
<dbReference type="OrthoDB" id="9798122at2"/>
<keyword evidence="5" id="KW-1185">Reference proteome</keyword>
<dbReference type="GO" id="GO:0004806">
    <property type="term" value="F:triacylglycerol lipase activity"/>
    <property type="evidence" value="ECO:0007669"/>
    <property type="project" value="InterPro"/>
</dbReference>
<evidence type="ECO:0000259" key="3">
    <source>
        <dbReference type="Pfam" id="PF12697"/>
    </source>
</evidence>
<dbReference type="InterPro" id="IPR000073">
    <property type="entry name" value="AB_hydrolase_1"/>
</dbReference>
<dbReference type="AlphaFoldDB" id="A0A0K1QAM4"/>
<dbReference type="KEGG" id="llu:AKJ09_09138"/>
<accession>A0A0K1QAM4</accession>
<gene>
    <name evidence="4" type="ORF">AKJ09_09138</name>
</gene>
<name>A0A0K1QAM4_9BACT</name>
<feature type="domain" description="AB hydrolase-1" evidence="3">
    <location>
        <begin position="176"/>
        <end position="358"/>
    </location>
</feature>
<evidence type="ECO:0000256" key="1">
    <source>
        <dbReference type="SAM" id="MobiDB-lite"/>
    </source>
</evidence>
<keyword evidence="2" id="KW-0732">Signal</keyword>
<reference evidence="4 5" key="1">
    <citation type="submission" date="2015-08" db="EMBL/GenBank/DDBJ databases">
        <authorList>
            <person name="Babu N.S."/>
            <person name="Beckwith C.J."/>
            <person name="Beseler K.G."/>
            <person name="Brison A."/>
            <person name="Carone J.V."/>
            <person name="Caskin T.P."/>
            <person name="Diamond M."/>
            <person name="Durham M.E."/>
            <person name="Foxe J.M."/>
            <person name="Go M."/>
            <person name="Henderson B.A."/>
            <person name="Jones I.B."/>
            <person name="McGettigan J.A."/>
            <person name="Micheletti S.J."/>
            <person name="Nasrallah M.E."/>
            <person name="Ortiz D."/>
            <person name="Piller C.R."/>
            <person name="Privatt S.R."/>
            <person name="Schneider S.L."/>
            <person name="Sharp S."/>
            <person name="Smith T.C."/>
            <person name="Stanton J.D."/>
            <person name="Ullery H.E."/>
            <person name="Wilson R.J."/>
            <person name="Serrano M.G."/>
            <person name="Buck G."/>
            <person name="Lee V."/>
            <person name="Wang Y."/>
            <person name="Carvalho R."/>
            <person name="Voegtly L."/>
            <person name="Shi R."/>
            <person name="Duckworth R."/>
            <person name="Johnson A."/>
            <person name="Loviza R."/>
            <person name="Walstead R."/>
            <person name="Shah Z."/>
            <person name="Kiflezghi M."/>
            <person name="Wade K."/>
            <person name="Ball S.L."/>
            <person name="Bradley K.W."/>
            <person name="Asai D.J."/>
            <person name="Bowman C.A."/>
            <person name="Russell D.A."/>
            <person name="Pope W.H."/>
            <person name="Jacobs-Sera D."/>
            <person name="Hendrix R.W."/>
            <person name="Hatfull G.F."/>
        </authorList>
    </citation>
    <scope>NUCLEOTIDE SEQUENCE [LARGE SCALE GENOMIC DNA]</scope>
    <source>
        <strain evidence="4 5">DSM 27648</strain>
    </source>
</reference>
<proteinExistence type="predicted"/>